<gene>
    <name evidence="15" type="ORF">MKK02DRAFT_44889</name>
</gene>
<name>A0AA38H9T0_9TREE</name>
<evidence type="ECO:0000256" key="3">
    <source>
        <dbReference type="ARBA" id="ARBA00004586"/>
    </source>
</evidence>
<keyword evidence="16" id="KW-1185">Reference proteome</keyword>
<keyword evidence="6 14" id="KW-0812">Transmembrane</keyword>
<dbReference type="PANTHER" id="PTHR28012:SF1">
    <property type="entry name" value="NUCLEAR FUSION PROTEIN KAR5"/>
    <property type="match status" value="1"/>
</dbReference>
<evidence type="ECO:0000256" key="1">
    <source>
        <dbReference type="ARBA" id="ARBA00003389"/>
    </source>
</evidence>
<evidence type="ECO:0000256" key="10">
    <source>
        <dbReference type="ARBA" id="ARBA00023136"/>
    </source>
</evidence>
<keyword evidence="7" id="KW-0732">Signal</keyword>
<dbReference type="GO" id="GO:0000742">
    <property type="term" value="P:karyogamy involved in conjugation with cellular fusion"/>
    <property type="evidence" value="ECO:0007669"/>
    <property type="project" value="InterPro"/>
</dbReference>
<protein>
    <submittedName>
        <fullName evidence="15">Uncharacterized protein</fullName>
    </submittedName>
</protein>
<keyword evidence="11" id="KW-0325">Glycoprotein</keyword>
<keyword evidence="5" id="KW-0415">Karyogamy</keyword>
<comment type="caution">
    <text evidence="15">The sequence shown here is derived from an EMBL/GenBank/DDBJ whole genome shotgun (WGS) entry which is preliminary data.</text>
</comment>
<keyword evidence="10 14" id="KW-0472">Membrane</keyword>
<dbReference type="Proteomes" id="UP001164286">
    <property type="component" value="Unassembled WGS sequence"/>
</dbReference>
<evidence type="ECO:0000256" key="14">
    <source>
        <dbReference type="SAM" id="Phobius"/>
    </source>
</evidence>
<dbReference type="AlphaFoldDB" id="A0AA38H9T0"/>
<evidence type="ECO:0000256" key="2">
    <source>
        <dbReference type="ARBA" id="ARBA00004126"/>
    </source>
</evidence>
<dbReference type="GO" id="GO:0048288">
    <property type="term" value="P:nuclear membrane fusion involved in karyogamy"/>
    <property type="evidence" value="ECO:0007669"/>
    <property type="project" value="InterPro"/>
</dbReference>
<reference evidence="15" key="1">
    <citation type="journal article" date="2022" name="G3 (Bethesda)">
        <title>High quality genome of the basidiomycete yeast Dioszegia hungarica PDD-24b-2 isolated from cloud water.</title>
        <authorList>
            <person name="Jarrige D."/>
            <person name="Haridas S."/>
            <person name="Bleykasten-Grosshans C."/>
            <person name="Joly M."/>
            <person name="Nadalig T."/>
            <person name="Sancelme M."/>
            <person name="Vuilleumier S."/>
            <person name="Grigoriev I.V."/>
            <person name="Amato P."/>
            <person name="Bringel F."/>
        </authorList>
    </citation>
    <scope>NUCLEOTIDE SEQUENCE</scope>
    <source>
        <strain evidence="15">PDD-24b-2</strain>
    </source>
</reference>
<evidence type="ECO:0000256" key="12">
    <source>
        <dbReference type="ARBA" id="ARBA00023242"/>
    </source>
</evidence>
<evidence type="ECO:0000256" key="4">
    <source>
        <dbReference type="ARBA" id="ARBA00010473"/>
    </source>
</evidence>
<evidence type="ECO:0000256" key="11">
    <source>
        <dbReference type="ARBA" id="ARBA00023180"/>
    </source>
</evidence>
<evidence type="ECO:0000313" key="15">
    <source>
        <dbReference type="EMBL" id="KAI9636186.1"/>
    </source>
</evidence>
<sequence>MTFLKMTARPRALHTRIEAAATQVLVTGWPGELEKEDQPSSLQHTDCHSGVAARMKDKCGFEGSRAAAMNEGERSDVAISLTICSMSSALQPIPSECASWTDGTGAPKAKEGGLRWLRSSGPAAADPKVSRAMCLSALHRSPQDWTAYNNYLSDALQLCHALKSHHAETITHELYQNATQRQLELLAIIKAAAAGLDDRSAEHAETIAYQLIKAEETATYINELVEKIQRGSDDASAAVSEVRSALGEFVMSGTGIWQEVREKAMRNADLAVGQMAAGMEEARGLLAQQLAVDLELITGRYGSAMALRTHRVEEELGLSLASAKGGMEVAMMEIASRMRDNQLALEQWGDTMSLAQMNLAGLSDDAHDLRPVLHASAQQAMAIQDTHANLARSMHDTGALSETISQNLASALSEINSTLSDVQKWRSQAGKASPWWRPLPGFSLFSSPALLASPKMSGLISSDSLKALAYTADISLAWTCGVLYWILSTAVSLIASVLVMAWLCTSSLVAGQVKRLWKLANEMVETGDDDVENASRAKHTPRTPPTRLSSIAPPAYDSPDIKPSAANALDLDLDTVQEDSLEKVRDIMLKRSYGNLRRSMGERRGRRAVSAPPM</sequence>
<comment type="similarity">
    <text evidence="4">Belongs to the KAR5 family.</text>
</comment>
<dbReference type="PANTHER" id="PTHR28012">
    <property type="entry name" value="NUCLEAR FUSION PROTEIN KAR5"/>
    <property type="match status" value="1"/>
</dbReference>
<keyword evidence="9 14" id="KW-1133">Transmembrane helix</keyword>
<evidence type="ECO:0000256" key="7">
    <source>
        <dbReference type="ARBA" id="ARBA00022729"/>
    </source>
</evidence>
<feature type="region of interest" description="Disordered" evidence="13">
    <location>
        <begin position="530"/>
        <end position="554"/>
    </location>
</feature>
<comment type="subcellular location">
    <subcellularLocation>
        <location evidence="3">Endoplasmic reticulum membrane</location>
    </subcellularLocation>
    <subcellularLocation>
        <location evidence="2">Nucleus membrane</location>
    </subcellularLocation>
</comment>
<evidence type="ECO:0000256" key="8">
    <source>
        <dbReference type="ARBA" id="ARBA00022824"/>
    </source>
</evidence>
<evidence type="ECO:0000313" key="16">
    <source>
        <dbReference type="Proteomes" id="UP001164286"/>
    </source>
</evidence>
<proteinExistence type="inferred from homology"/>
<evidence type="ECO:0000256" key="6">
    <source>
        <dbReference type="ARBA" id="ARBA00022692"/>
    </source>
</evidence>
<feature type="transmembrane region" description="Helical" evidence="14">
    <location>
        <begin position="493"/>
        <end position="513"/>
    </location>
</feature>
<keyword evidence="12" id="KW-0539">Nucleus</keyword>
<dbReference type="GO" id="GO:0031965">
    <property type="term" value="C:nuclear membrane"/>
    <property type="evidence" value="ECO:0007669"/>
    <property type="project" value="UniProtKB-SubCell"/>
</dbReference>
<dbReference type="GeneID" id="77732339"/>
<dbReference type="EMBL" id="JAKWFO010000005">
    <property type="protein sequence ID" value="KAI9636186.1"/>
    <property type="molecule type" value="Genomic_DNA"/>
</dbReference>
<dbReference type="RefSeq" id="XP_052945963.1">
    <property type="nucleotide sequence ID" value="XM_053093134.1"/>
</dbReference>
<evidence type="ECO:0000256" key="5">
    <source>
        <dbReference type="ARBA" id="ARBA00022459"/>
    </source>
</evidence>
<keyword evidence="8" id="KW-0256">Endoplasmic reticulum</keyword>
<evidence type="ECO:0000256" key="13">
    <source>
        <dbReference type="SAM" id="MobiDB-lite"/>
    </source>
</evidence>
<organism evidence="15 16">
    <name type="scientific">Dioszegia hungarica</name>
    <dbReference type="NCBI Taxonomy" id="4972"/>
    <lineage>
        <taxon>Eukaryota</taxon>
        <taxon>Fungi</taxon>
        <taxon>Dikarya</taxon>
        <taxon>Basidiomycota</taxon>
        <taxon>Agaricomycotina</taxon>
        <taxon>Tremellomycetes</taxon>
        <taxon>Tremellales</taxon>
        <taxon>Bulleribasidiaceae</taxon>
        <taxon>Dioszegia</taxon>
    </lineage>
</organism>
<accession>A0AA38H9T0</accession>
<dbReference type="GO" id="GO:0005789">
    <property type="term" value="C:endoplasmic reticulum membrane"/>
    <property type="evidence" value="ECO:0007669"/>
    <property type="project" value="UniProtKB-SubCell"/>
</dbReference>
<evidence type="ECO:0000256" key="9">
    <source>
        <dbReference type="ARBA" id="ARBA00022989"/>
    </source>
</evidence>
<comment type="function">
    <text evidence="1">Required for nuclear membrane fusion during karyogamy.</text>
</comment>
<dbReference type="InterPro" id="IPR007292">
    <property type="entry name" value="Nuclear_fusion_Kar5"/>
</dbReference>